<dbReference type="RefSeq" id="WP_258732561.1">
    <property type="nucleotide sequence ID" value="NZ_JANTHZ010000003.1"/>
</dbReference>
<comment type="caution">
    <text evidence="2">The sequence shown here is derived from an EMBL/GenBank/DDBJ whole genome shotgun (WGS) entry which is preliminary data.</text>
</comment>
<keyword evidence="3" id="KW-1185">Reference proteome</keyword>
<feature type="transmembrane region" description="Helical" evidence="1">
    <location>
        <begin position="12"/>
        <end position="36"/>
    </location>
</feature>
<name>A0A9X2PAX8_9HYPH</name>
<sequence>MVRIVNVVLRSSVYLAGAATGVVVALPLMAASFGAVAASRAVPPVVAIGEMGPHEPVYQASMVNRAAKGPRLDIGIPTASTAGEGAPVAIPVGATTFAPPVVPATAPGTMTPADATPSAIPASTIPASSIPGAPGPTRAMETPRGCLSSLGVTKSNLATEEMTVCVADASLIN</sequence>
<protein>
    <submittedName>
        <fullName evidence="2">Uncharacterized protein</fullName>
    </submittedName>
</protein>
<keyword evidence="1" id="KW-0812">Transmembrane</keyword>
<proteinExistence type="predicted"/>
<keyword evidence="1" id="KW-1133">Transmembrane helix</keyword>
<evidence type="ECO:0000313" key="3">
    <source>
        <dbReference type="Proteomes" id="UP001151088"/>
    </source>
</evidence>
<dbReference type="EMBL" id="JANTHZ010000003">
    <property type="protein sequence ID" value="MCS0495447.1"/>
    <property type="molecule type" value="Genomic_DNA"/>
</dbReference>
<accession>A0A9X2PAX8</accession>
<keyword evidence="1" id="KW-0472">Membrane</keyword>
<dbReference type="AlphaFoldDB" id="A0A9X2PAX8"/>
<reference evidence="2" key="1">
    <citation type="submission" date="2022-08" db="EMBL/GenBank/DDBJ databases">
        <authorList>
            <person name="Li F."/>
        </authorList>
    </citation>
    <scope>NUCLEOTIDE SEQUENCE</scope>
    <source>
        <strain evidence="2">MQZ15Z-1</strain>
    </source>
</reference>
<evidence type="ECO:0000256" key="1">
    <source>
        <dbReference type="SAM" id="Phobius"/>
    </source>
</evidence>
<evidence type="ECO:0000313" key="2">
    <source>
        <dbReference type="EMBL" id="MCS0495447.1"/>
    </source>
</evidence>
<organism evidence="2 3">
    <name type="scientific">Ancylobacter mangrovi</name>
    <dbReference type="NCBI Taxonomy" id="2972472"/>
    <lineage>
        <taxon>Bacteria</taxon>
        <taxon>Pseudomonadati</taxon>
        <taxon>Pseudomonadota</taxon>
        <taxon>Alphaproteobacteria</taxon>
        <taxon>Hyphomicrobiales</taxon>
        <taxon>Xanthobacteraceae</taxon>
        <taxon>Ancylobacter</taxon>
    </lineage>
</organism>
<gene>
    <name evidence="2" type="ORF">NVS89_10085</name>
</gene>
<dbReference type="Proteomes" id="UP001151088">
    <property type="component" value="Unassembled WGS sequence"/>
</dbReference>